<dbReference type="RefSeq" id="WP_051788712.1">
    <property type="nucleotide sequence ID" value="NZ_JPJI01000032.1"/>
</dbReference>
<protein>
    <submittedName>
        <fullName evidence="5">3-oxoacyl-(Acyl-carrier-protein) synthase</fullName>
    </submittedName>
</protein>
<evidence type="ECO:0000256" key="2">
    <source>
        <dbReference type="ARBA" id="ARBA00022679"/>
    </source>
</evidence>
<gene>
    <name evidence="5" type="ORF">LY02_00640</name>
</gene>
<dbReference type="InterPro" id="IPR000794">
    <property type="entry name" value="Beta-ketoacyl_synthase"/>
</dbReference>
<reference evidence="5 6" key="1">
    <citation type="submission" date="2018-03" db="EMBL/GenBank/DDBJ databases">
        <title>Genomic Encyclopedia of Archaeal and Bacterial Type Strains, Phase II (KMG-II): from individual species to whole genera.</title>
        <authorList>
            <person name="Goeker M."/>
        </authorList>
    </citation>
    <scope>NUCLEOTIDE SEQUENCE [LARGE SCALE GENOMIC DNA]</scope>
    <source>
        <strain evidence="5 6">DSM 22727</strain>
    </source>
</reference>
<evidence type="ECO:0000313" key="6">
    <source>
        <dbReference type="Proteomes" id="UP000239997"/>
    </source>
</evidence>
<dbReference type="Pfam" id="PF00109">
    <property type="entry name" value="ketoacyl-synt"/>
    <property type="match status" value="1"/>
</dbReference>
<dbReference type="PANTHER" id="PTHR11712">
    <property type="entry name" value="POLYKETIDE SYNTHASE-RELATED"/>
    <property type="match status" value="1"/>
</dbReference>
<keyword evidence="2 3" id="KW-0808">Transferase</keyword>
<sequence length="376" mass="40171">MKNPIYINGSGVVSPLSSAGFSSDSSAILVSGNDLVAPISDLHDVRIKELQAESKWYSQLDRSVLLAILAAREFKVPVGKIGINIGSSRGATRVWEESYTRFRESGIATTQSSPLTTLGNISTWIAQDLGVDATAFSHSITCATASHAVLNAIAWIESDMVDQFIVGGSEAPLTPFTIAQMKALRIYATQESAYPCKALDLDKTGNTMVLGEAAACYLLSRKVTENTQAKIIGYGAAIEKLSSATSVSMNGLCLQESMKRAMGDIALEEVDAIVTHSPGTIKGDMAEFAAIQEVFGDDYPTLCNNKWQLGHSLGASSALSIAMALEMFDKSTLFTIPYLESTFTNPRGKEVNPQKILINATGFGGNAVSLLLEKHI</sequence>
<name>A0ABX5E851_NONUL</name>
<dbReference type="PROSITE" id="PS52004">
    <property type="entry name" value="KS3_2"/>
    <property type="match status" value="1"/>
</dbReference>
<dbReference type="EMBL" id="PVNA01000001">
    <property type="protein sequence ID" value="PRX15423.1"/>
    <property type="molecule type" value="Genomic_DNA"/>
</dbReference>
<evidence type="ECO:0000256" key="1">
    <source>
        <dbReference type="ARBA" id="ARBA00008467"/>
    </source>
</evidence>
<evidence type="ECO:0000313" key="5">
    <source>
        <dbReference type="EMBL" id="PRX15423.1"/>
    </source>
</evidence>
<dbReference type="InterPro" id="IPR020841">
    <property type="entry name" value="PKS_Beta-ketoAc_synthase_dom"/>
</dbReference>
<dbReference type="Gene3D" id="3.40.47.10">
    <property type="match status" value="1"/>
</dbReference>
<feature type="domain" description="Ketosynthase family 3 (KS3)" evidence="4">
    <location>
        <begin position="1"/>
        <end position="374"/>
    </location>
</feature>
<dbReference type="PANTHER" id="PTHR11712:SF347">
    <property type="entry name" value="BETA KETOACYL-ACYL CARRIER PROTEIN SYNTHASE"/>
    <property type="match status" value="1"/>
</dbReference>
<proteinExistence type="inferred from homology"/>
<comment type="similarity">
    <text evidence="1 3">Belongs to the thiolase-like superfamily. Beta-ketoacyl-ACP synthases family.</text>
</comment>
<dbReference type="Proteomes" id="UP000239997">
    <property type="component" value="Unassembled WGS sequence"/>
</dbReference>
<evidence type="ECO:0000259" key="4">
    <source>
        <dbReference type="PROSITE" id="PS52004"/>
    </source>
</evidence>
<comment type="caution">
    <text evidence="5">The sequence shown here is derived from an EMBL/GenBank/DDBJ whole genome shotgun (WGS) entry which is preliminary data.</text>
</comment>
<dbReference type="InterPro" id="IPR014030">
    <property type="entry name" value="Ketoacyl_synth_N"/>
</dbReference>
<dbReference type="InterPro" id="IPR014031">
    <property type="entry name" value="Ketoacyl_synth_C"/>
</dbReference>
<keyword evidence="6" id="KW-1185">Reference proteome</keyword>
<dbReference type="InterPro" id="IPR016039">
    <property type="entry name" value="Thiolase-like"/>
</dbReference>
<dbReference type="SUPFAM" id="SSF53901">
    <property type="entry name" value="Thiolase-like"/>
    <property type="match status" value="1"/>
</dbReference>
<evidence type="ECO:0000256" key="3">
    <source>
        <dbReference type="RuleBase" id="RU003694"/>
    </source>
</evidence>
<organism evidence="5 6">
    <name type="scientific">Nonlabens ulvanivorans</name>
    <name type="common">Persicivirga ulvanivorans</name>
    <dbReference type="NCBI Taxonomy" id="906888"/>
    <lineage>
        <taxon>Bacteria</taxon>
        <taxon>Pseudomonadati</taxon>
        <taxon>Bacteroidota</taxon>
        <taxon>Flavobacteriia</taxon>
        <taxon>Flavobacteriales</taxon>
        <taxon>Flavobacteriaceae</taxon>
        <taxon>Nonlabens</taxon>
    </lineage>
</organism>
<dbReference type="Pfam" id="PF02801">
    <property type="entry name" value="Ketoacyl-synt_C"/>
    <property type="match status" value="1"/>
</dbReference>
<accession>A0ABX5E851</accession>